<gene>
    <name evidence="3" type="ORF">CFP56_008342</name>
</gene>
<evidence type="ECO:0000313" key="3">
    <source>
        <dbReference type="EMBL" id="KAK7846146.1"/>
    </source>
</evidence>
<evidence type="ECO:0000313" key="4">
    <source>
        <dbReference type="Proteomes" id="UP000237347"/>
    </source>
</evidence>
<dbReference type="AlphaFoldDB" id="A0AAW0L6A3"/>
<name>A0AAW0L6A3_QUESU</name>
<keyword evidence="4" id="KW-1185">Reference proteome</keyword>
<evidence type="ECO:0000256" key="1">
    <source>
        <dbReference type="ARBA" id="ARBA00022801"/>
    </source>
</evidence>
<keyword evidence="1" id="KW-0378">Hydrolase</keyword>
<dbReference type="EMBL" id="PKMF04000160">
    <property type="protein sequence ID" value="KAK7846146.1"/>
    <property type="molecule type" value="Genomic_DNA"/>
</dbReference>
<evidence type="ECO:0000259" key="2">
    <source>
        <dbReference type="Pfam" id="PF01764"/>
    </source>
</evidence>
<dbReference type="GO" id="GO:0016787">
    <property type="term" value="F:hydrolase activity"/>
    <property type="evidence" value="ECO:0007669"/>
    <property type="project" value="UniProtKB-KW"/>
</dbReference>
<dbReference type="Proteomes" id="UP000237347">
    <property type="component" value="Unassembled WGS sequence"/>
</dbReference>
<feature type="domain" description="Fungal lipase-type" evidence="2">
    <location>
        <begin position="4"/>
        <end position="40"/>
    </location>
</feature>
<dbReference type="Pfam" id="PF01764">
    <property type="entry name" value="Lipase_3"/>
    <property type="match status" value="1"/>
</dbReference>
<comment type="caution">
    <text evidence="3">The sequence shown here is derived from an EMBL/GenBank/DDBJ whole genome shotgun (WGS) entry which is preliminary data.</text>
</comment>
<dbReference type="SUPFAM" id="SSF53474">
    <property type="entry name" value="alpha/beta-Hydrolases"/>
    <property type="match status" value="1"/>
</dbReference>
<dbReference type="InterPro" id="IPR002921">
    <property type="entry name" value="Fungal_lipase-type"/>
</dbReference>
<dbReference type="InterPro" id="IPR029058">
    <property type="entry name" value="AB_hydrolase_fold"/>
</dbReference>
<dbReference type="PANTHER" id="PTHR31479">
    <property type="entry name" value="ALPHA/BETA-HYDROLASES SUPERFAMILY PROTEIN"/>
    <property type="match status" value="1"/>
</dbReference>
<organism evidence="3 4">
    <name type="scientific">Quercus suber</name>
    <name type="common">Cork oak</name>
    <dbReference type="NCBI Taxonomy" id="58331"/>
    <lineage>
        <taxon>Eukaryota</taxon>
        <taxon>Viridiplantae</taxon>
        <taxon>Streptophyta</taxon>
        <taxon>Embryophyta</taxon>
        <taxon>Tracheophyta</taxon>
        <taxon>Spermatophyta</taxon>
        <taxon>Magnoliopsida</taxon>
        <taxon>eudicotyledons</taxon>
        <taxon>Gunneridae</taxon>
        <taxon>Pentapetalae</taxon>
        <taxon>rosids</taxon>
        <taxon>fabids</taxon>
        <taxon>Fagales</taxon>
        <taxon>Fagaceae</taxon>
        <taxon>Quercus</taxon>
    </lineage>
</organism>
<protein>
    <submittedName>
        <fullName evidence="3">Gdsl esterase/lipase</fullName>
    </submittedName>
</protein>
<dbReference type="PANTHER" id="PTHR31479:SF31">
    <property type="entry name" value="ALPHA_BETA-HYDROLASES SUPERFAMILY PROTEIN"/>
    <property type="match status" value="1"/>
</dbReference>
<dbReference type="GO" id="GO:0006629">
    <property type="term" value="P:lipid metabolic process"/>
    <property type="evidence" value="ECO:0007669"/>
    <property type="project" value="InterPro"/>
</dbReference>
<proteinExistence type="predicted"/>
<reference evidence="3 4" key="1">
    <citation type="journal article" date="2018" name="Sci. Data">
        <title>The draft genome sequence of cork oak.</title>
        <authorList>
            <person name="Ramos A.M."/>
            <person name="Usie A."/>
            <person name="Barbosa P."/>
            <person name="Barros P.M."/>
            <person name="Capote T."/>
            <person name="Chaves I."/>
            <person name="Simoes F."/>
            <person name="Abreu I."/>
            <person name="Carrasquinho I."/>
            <person name="Faro C."/>
            <person name="Guimaraes J.B."/>
            <person name="Mendonca D."/>
            <person name="Nobrega F."/>
            <person name="Rodrigues L."/>
            <person name="Saibo N.J.M."/>
            <person name="Varela M.C."/>
            <person name="Egas C."/>
            <person name="Matos J."/>
            <person name="Miguel C.M."/>
            <person name="Oliveira M.M."/>
            <person name="Ricardo C.P."/>
            <person name="Goncalves S."/>
        </authorList>
    </citation>
    <scope>NUCLEOTIDE SEQUENCE [LARGE SCALE GENOMIC DNA]</scope>
    <source>
        <strain evidence="4">cv. HL8</strain>
    </source>
</reference>
<sequence>MHCVHNTVSLSRGASMWLTGHSLGSAMALLVGKNMAKIGYFLETRGGGGVVGEGFKNETLKLGIRFANSVVKAGLMVSVKGRKHRKAQAYDPFVVLSPWVPYLFVNPDDPICSEYIGYFEHRKKMEEIGVRRIERLATLSNIILAKKLLWIKILEIQYSLSSIKCLNFKKKIEL</sequence>
<accession>A0AAW0L6A3</accession>